<reference evidence="1 2" key="1">
    <citation type="submission" date="2024-10" db="EMBL/GenBank/DDBJ databases">
        <title>Updated reference genomes for cyclostephanoid diatoms.</title>
        <authorList>
            <person name="Roberts W.R."/>
            <person name="Alverson A.J."/>
        </authorList>
    </citation>
    <scope>NUCLEOTIDE SEQUENCE [LARGE SCALE GENOMIC DNA]</scope>
    <source>
        <strain evidence="1 2">AJA276-08</strain>
    </source>
</reference>
<dbReference type="SUPFAM" id="SSF52266">
    <property type="entry name" value="SGNH hydrolase"/>
    <property type="match status" value="1"/>
</dbReference>
<dbReference type="AlphaFoldDB" id="A0ABD3P6V2"/>
<accession>A0ABD3P6V2</accession>
<keyword evidence="2" id="KW-1185">Reference proteome</keyword>
<organism evidence="1 2">
    <name type="scientific">Stephanodiscus triporus</name>
    <dbReference type="NCBI Taxonomy" id="2934178"/>
    <lineage>
        <taxon>Eukaryota</taxon>
        <taxon>Sar</taxon>
        <taxon>Stramenopiles</taxon>
        <taxon>Ochrophyta</taxon>
        <taxon>Bacillariophyta</taxon>
        <taxon>Coscinodiscophyceae</taxon>
        <taxon>Thalassiosirophycidae</taxon>
        <taxon>Stephanodiscales</taxon>
        <taxon>Stephanodiscaceae</taxon>
        <taxon>Stephanodiscus</taxon>
    </lineage>
</organism>
<name>A0ABD3P6V2_9STRA</name>
<dbReference type="PROSITE" id="PS51257">
    <property type="entry name" value="PROKAR_LIPOPROTEIN"/>
    <property type="match status" value="1"/>
</dbReference>
<protein>
    <submittedName>
        <fullName evidence="1">Uncharacterized protein</fullName>
    </submittedName>
</protein>
<dbReference type="PANTHER" id="PTHR34407:SF1">
    <property type="entry name" value="SGNH HYDROLASE-TYPE ESTERASE DOMAIN-CONTAINING PROTEIN"/>
    <property type="match status" value="1"/>
</dbReference>
<dbReference type="Proteomes" id="UP001530315">
    <property type="component" value="Unassembled WGS sequence"/>
</dbReference>
<comment type="caution">
    <text evidence="1">The sequence shown here is derived from an EMBL/GenBank/DDBJ whole genome shotgun (WGS) entry which is preliminary data.</text>
</comment>
<sequence length="734" mass="81913">MRIKRTRLSITNISLLALIVACLFGVARFHSRLTNDGGIAHGHGDEPSFYADRTGRGYNGDDGGALCHRIASALDPSSWPDVIYHKDRPGDTGGEPGQYDVNKFKSVEEEDEIARSTVDEFNKLRTAILTPQLLDLGLSAGRLSPARVFAGRLRTLLDERRGGQSSSLIIAVFGTSFTIGSNCGESTVQTGEDCAWPMRLARRFDDIFPRDANSSSLVEWRMLQENAQGSVNIAQKLPMILDEFRYQNATPDVILLDNTIADNSYGVDKPWFEAVVRAFLQSFPDVVVVSLVDAIPAFVDMPGNSEYNDTFTGWLRRVQAHYGLAVVNVASMVRHLRLLVNKTNGSGDHGDIISRSIDNYRQRQRRQHPVVAGAYKDGDSAIIDLLWPQASDLITSNGTLLHDFDERTEQGEVYWLNFLPRTRKTKGAWYPENHPPWATHQYVADAVMHALLGVANVGLGCNGSQGGKYDEDDRVGGKGRMEYSSSKILEETVSPREMLNGCFICHFPTTKIDAKSPHHAGGRSVANLTSTIGHDNDYNAAVAVTCGDWKWTTDTRHRSGWQSDQHGSLIRFRLRMSKDKFPTLSLVYMRSHESFGSLMVTFRAVSRKEANGSSPPSLLGCDDIDKFRDIGWEGGFDTGGKYSNDSTLIPSLELDGTLSKYSLWETVVFPGKISYWDVNTERPWYLLNRTVLSRMTIAGDNDEDGVEYVDMYVMNPHQWDRNQRRVKIQVVTSC</sequence>
<proteinExistence type="predicted"/>
<dbReference type="PANTHER" id="PTHR34407">
    <property type="entry name" value="EXPRESSED PROTEIN"/>
    <property type="match status" value="1"/>
</dbReference>
<dbReference type="EMBL" id="JALLAZ020000984">
    <property type="protein sequence ID" value="KAL3783183.1"/>
    <property type="molecule type" value="Genomic_DNA"/>
</dbReference>
<gene>
    <name evidence="1" type="ORF">ACHAW5_008117</name>
</gene>
<evidence type="ECO:0000313" key="2">
    <source>
        <dbReference type="Proteomes" id="UP001530315"/>
    </source>
</evidence>
<evidence type="ECO:0000313" key="1">
    <source>
        <dbReference type="EMBL" id="KAL3783183.1"/>
    </source>
</evidence>